<keyword evidence="12 22" id="KW-0418">Kinase</keyword>
<dbReference type="PROSITE" id="PS50109">
    <property type="entry name" value="HIS_KIN"/>
    <property type="match status" value="1"/>
</dbReference>
<evidence type="ECO:0000259" key="21">
    <source>
        <dbReference type="PROSITE" id="PS50109"/>
    </source>
</evidence>
<keyword evidence="20" id="KW-0812">Transmembrane</keyword>
<evidence type="ECO:0000256" key="17">
    <source>
        <dbReference type="ARBA" id="ARBA00024827"/>
    </source>
</evidence>
<evidence type="ECO:0000256" key="18">
    <source>
        <dbReference type="ARBA" id="ARBA00030800"/>
    </source>
</evidence>
<evidence type="ECO:0000256" key="7">
    <source>
        <dbReference type="ARBA" id="ARBA00022490"/>
    </source>
</evidence>
<dbReference type="Pfam" id="PF07730">
    <property type="entry name" value="HisKA_3"/>
    <property type="match status" value="1"/>
</dbReference>
<dbReference type="SUPFAM" id="SSF48452">
    <property type="entry name" value="TPR-like"/>
    <property type="match status" value="1"/>
</dbReference>
<evidence type="ECO:0000256" key="3">
    <source>
        <dbReference type="ARBA" id="ARBA00004496"/>
    </source>
</evidence>
<comment type="caution">
    <text evidence="22">The sequence shown here is derived from an EMBL/GenBank/DDBJ whole genome shotgun (WGS) entry which is preliminary data.</text>
</comment>
<name>A0ABS0A2Y3_9FLAO</name>
<dbReference type="Proteomes" id="UP001194729">
    <property type="component" value="Unassembled WGS sequence"/>
</dbReference>
<evidence type="ECO:0000256" key="13">
    <source>
        <dbReference type="ARBA" id="ARBA00022840"/>
    </source>
</evidence>
<dbReference type="Gene3D" id="1.25.40.10">
    <property type="entry name" value="Tetratricopeptide repeat domain"/>
    <property type="match status" value="1"/>
</dbReference>
<comment type="cofactor">
    <cofactor evidence="2">
        <name>[4Fe-4S] cluster</name>
        <dbReference type="ChEBI" id="CHEBI:49883"/>
    </cofactor>
</comment>
<evidence type="ECO:0000256" key="16">
    <source>
        <dbReference type="ARBA" id="ARBA00023014"/>
    </source>
</evidence>
<proteinExistence type="predicted"/>
<keyword evidence="20" id="KW-1133">Transmembrane helix</keyword>
<keyword evidence="20" id="KW-0472">Membrane</keyword>
<evidence type="ECO:0000256" key="8">
    <source>
        <dbReference type="ARBA" id="ARBA00022553"/>
    </source>
</evidence>
<dbReference type="GO" id="GO:0016301">
    <property type="term" value="F:kinase activity"/>
    <property type="evidence" value="ECO:0007669"/>
    <property type="project" value="UniProtKB-KW"/>
</dbReference>
<keyword evidence="9" id="KW-0808">Transferase</keyword>
<keyword evidence="11" id="KW-0547">Nucleotide-binding</keyword>
<sequence>MLTKYLYSISILLFFFQIGYTQSVNLIELENLNKNSRYDQSKALIESIDTLSFSLTEKARYYYECARVASNTTSDLIYPYELLLKAKRKVPQDSLELRFKIIDELIYTYLSSVENAVPFEDLVRENCTIAQHTQDATMLVNCHFYYIYNEDYDSKASINRSLKRLQLSKNIARKNNLIDLEKSIELNLGIVHDLANHKDSALHYFNILIPYYEKQEDFETLKDLYNSKGQTLKQSNQYDEAIYYFEKALNDFYPIENQEKMGMVTRNLADAYYLNKNYQQSARLYRDKIRISDSLKTVNAARSLEELETKFKTAEKEKENLQLKAEKESQKAQIYFLSGSAMILILLGLYFYNNQRKKKLIAQKEQIIQKSRADAILKNQELATIDAMITGQEKERKRLAEELHDDLGSTLTTVRLYFENLKNQFTESESQEVFNRTEKLLDEAYEKIRNMSHTRNSGILASKGLIPTLETLAHKITDSGKVKVEIIHHGLDQSLENSLELTIFRILQELLNNIIKHAQADHAVISLTAYKDSINIMVEDDGIGFLTEHTNKDKGIGLHNIEKRIEDLNGAMEIDSRKNHGTTINLDIPLL</sequence>
<evidence type="ECO:0000256" key="2">
    <source>
        <dbReference type="ARBA" id="ARBA00001966"/>
    </source>
</evidence>
<evidence type="ECO:0000313" key="22">
    <source>
        <dbReference type="EMBL" id="MBF4983684.1"/>
    </source>
</evidence>
<keyword evidence="14" id="KW-0408">Iron</keyword>
<keyword evidence="15" id="KW-0902">Two-component regulatory system</keyword>
<dbReference type="InterPro" id="IPR003594">
    <property type="entry name" value="HATPase_dom"/>
</dbReference>
<organism evidence="22 23">
    <name type="scientific">Nonlabens mediterrranea</name>
    <dbReference type="NCBI Taxonomy" id="1419947"/>
    <lineage>
        <taxon>Bacteria</taxon>
        <taxon>Pseudomonadati</taxon>
        <taxon>Bacteroidota</taxon>
        <taxon>Flavobacteriia</taxon>
        <taxon>Flavobacteriales</taxon>
        <taxon>Flavobacteriaceae</taxon>
        <taxon>Nonlabens</taxon>
    </lineage>
</organism>
<dbReference type="CDD" id="cd16917">
    <property type="entry name" value="HATPase_UhpB-NarQ-NarX-like"/>
    <property type="match status" value="1"/>
</dbReference>
<evidence type="ECO:0000256" key="19">
    <source>
        <dbReference type="SAM" id="Coils"/>
    </source>
</evidence>
<dbReference type="Pfam" id="PF02518">
    <property type="entry name" value="HATPase_c"/>
    <property type="match status" value="1"/>
</dbReference>
<dbReference type="InterPro" id="IPR011990">
    <property type="entry name" value="TPR-like_helical_dom_sf"/>
</dbReference>
<evidence type="ECO:0000256" key="1">
    <source>
        <dbReference type="ARBA" id="ARBA00000085"/>
    </source>
</evidence>
<reference evidence="22 23" key="1">
    <citation type="submission" date="2020-11" db="EMBL/GenBank/DDBJ databases">
        <title>P. mediterranea TC4 genome.</title>
        <authorList>
            <person name="Molmeret M."/>
        </authorList>
    </citation>
    <scope>NUCLEOTIDE SEQUENCE [LARGE SCALE GENOMIC DNA]</scope>
    <source>
        <strain evidence="22 23">TC4</strain>
    </source>
</reference>
<keyword evidence="10" id="KW-0479">Metal-binding</keyword>
<keyword evidence="13" id="KW-0067">ATP-binding</keyword>
<evidence type="ECO:0000256" key="9">
    <source>
        <dbReference type="ARBA" id="ARBA00022679"/>
    </source>
</evidence>
<evidence type="ECO:0000256" key="14">
    <source>
        <dbReference type="ARBA" id="ARBA00023004"/>
    </source>
</evidence>
<evidence type="ECO:0000256" key="15">
    <source>
        <dbReference type="ARBA" id="ARBA00023012"/>
    </source>
</evidence>
<evidence type="ECO:0000256" key="5">
    <source>
        <dbReference type="ARBA" id="ARBA00017322"/>
    </source>
</evidence>
<comment type="subcellular location">
    <subcellularLocation>
        <location evidence="3">Cytoplasm</location>
    </subcellularLocation>
</comment>
<dbReference type="EMBL" id="JADKYU010000250">
    <property type="protein sequence ID" value="MBF4983684.1"/>
    <property type="molecule type" value="Genomic_DNA"/>
</dbReference>
<dbReference type="InterPro" id="IPR011712">
    <property type="entry name" value="Sig_transdc_His_kin_sub3_dim/P"/>
</dbReference>
<evidence type="ECO:0000256" key="20">
    <source>
        <dbReference type="SAM" id="Phobius"/>
    </source>
</evidence>
<dbReference type="PRINTS" id="PR00344">
    <property type="entry name" value="BCTRLSENSOR"/>
</dbReference>
<evidence type="ECO:0000256" key="4">
    <source>
        <dbReference type="ARBA" id="ARBA00012438"/>
    </source>
</evidence>
<accession>A0ABS0A2Y3</accession>
<dbReference type="InterPro" id="IPR005467">
    <property type="entry name" value="His_kinase_dom"/>
</dbReference>
<dbReference type="InterPro" id="IPR050482">
    <property type="entry name" value="Sensor_HK_TwoCompSys"/>
</dbReference>
<evidence type="ECO:0000256" key="11">
    <source>
        <dbReference type="ARBA" id="ARBA00022741"/>
    </source>
</evidence>
<keyword evidence="16" id="KW-0411">Iron-sulfur</keyword>
<keyword evidence="7" id="KW-0963">Cytoplasm</keyword>
<dbReference type="PANTHER" id="PTHR24421">
    <property type="entry name" value="NITRATE/NITRITE SENSOR PROTEIN NARX-RELATED"/>
    <property type="match status" value="1"/>
</dbReference>
<dbReference type="InterPro" id="IPR036890">
    <property type="entry name" value="HATPase_C_sf"/>
</dbReference>
<dbReference type="PANTHER" id="PTHR24421:SF10">
    <property type="entry name" value="NITRATE_NITRITE SENSOR PROTEIN NARQ"/>
    <property type="match status" value="1"/>
</dbReference>
<dbReference type="SMART" id="SM00387">
    <property type="entry name" value="HATPase_c"/>
    <property type="match status" value="1"/>
</dbReference>
<keyword evidence="19" id="KW-0175">Coiled coil</keyword>
<dbReference type="Gene3D" id="1.20.5.1930">
    <property type="match status" value="1"/>
</dbReference>
<comment type="catalytic activity">
    <reaction evidence="1">
        <text>ATP + protein L-histidine = ADP + protein N-phospho-L-histidine.</text>
        <dbReference type="EC" id="2.7.13.3"/>
    </reaction>
</comment>
<dbReference type="SUPFAM" id="SSF55874">
    <property type="entry name" value="ATPase domain of HSP90 chaperone/DNA topoisomerase II/histidine kinase"/>
    <property type="match status" value="1"/>
</dbReference>
<dbReference type="Gene3D" id="3.30.565.10">
    <property type="entry name" value="Histidine kinase-like ATPase, C-terminal domain"/>
    <property type="match status" value="1"/>
</dbReference>
<keyword evidence="8" id="KW-0597">Phosphoprotein</keyword>
<evidence type="ECO:0000256" key="6">
    <source>
        <dbReference type="ARBA" id="ARBA00022485"/>
    </source>
</evidence>
<evidence type="ECO:0000313" key="23">
    <source>
        <dbReference type="Proteomes" id="UP001194729"/>
    </source>
</evidence>
<keyword evidence="23" id="KW-1185">Reference proteome</keyword>
<feature type="transmembrane region" description="Helical" evidence="20">
    <location>
        <begin position="334"/>
        <end position="352"/>
    </location>
</feature>
<dbReference type="InterPro" id="IPR004358">
    <property type="entry name" value="Sig_transdc_His_kin-like_C"/>
</dbReference>
<feature type="domain" description="Histidine kinase" evidence="21">
    <location>
        <begin position="398"/>
        <end position="591"/>
    </location>
</feature>
<keyword evidence="6" id="KW-0004">4Fe-4S</keyword>
<gene>
    <name evidence="22" type="ORF">FNJ87_04840</name>
</gene>
<feature type="coiled-coil region" evidence="19">
    <location>
        <begin position="297"/>
        <end position="333"/>
    </location>
</feature>
<comment type="function">
    <text evidence="17">Member of the two-component regulatory system NreB/NreC involved in the control of dissimilatory nitrate/nitrite reduction in response to oxygen. NreB functions as a direct oxygen sensor histidine kinase which is autophosphorylated, in the absence of oxygen, probably at the conserved histidine residue, and transfers its phosphate group probably to a conserved aspartate residue of NreC. NreB/NreC activates the expression of the nitrate (narGHJI) and nitrite (nir) reductase operons, as well as the putative nitrate transporter gene narT.</text>
</comment>
<dbReference type="EC" id="2.7.13.3" evidence="4"/>
<evidence type="ECO:0000256" key="10">
    <source>
        <dbReference type="ARBA" id="ARBA00022723"/>
    </source>
</evidence>
<protein>
    <recommendedName>
        <fullName evidence="5">Oxygen sensor histidine kinase NreB</fullName>
        <ecNumber evidence="4">2.7.13.3</ecNumber>
    </recommendedName>
    <alternativeName>
        <fullName evidence="18">Nitrogen regulation protein B</fullName>
    </alternativeName>
</protein>
<evidence type="ECO:0000256" key="12">
    <source>
        <dbReference type="ARBA" id="ARBA00022777"/>
    </source>
</evidence>